<dbReference type="SUPFAM" id="SSF54713">
    <property type="entry name" value="Elongation factor Ts (EF-Ts), dimerisation domain"/>
    <property type="match status" value="2"/>
</dbReference>
<name>A0ABU7M181_9PROT</name>
<dbReference type="Gene3D" id="3.30.479.20">
    <property type="entry name" value="Elongation factor Ts, dimerisation domain"/>
    <property type="match status" value="2"/>
</dbReference>
<dbReference type="RefSeq" id="WP_330197104.1">
    <property type="nucleotide sequence ID" value="NZ_JAZDRO010000006.1"/>
</dbReference>
<dbReference type="InterPro" id="IPR001816">
    <property type="entry name" value="Transl_elong_EFTs/EF1B"/>
</dbReference>
<dbReference type="GO" id="GO:0003746">
    <property type="term" value="F:translation elongation factor activity"/>
    <property type="evidence" value="ECO:0007669"/>
    <property type="project" value="UniProtKB-KW"/>
</dbReference>
<dbReference type="Gene3D" id="1.10.8.10">
    <property type="entry name" value="DNA helicase RuvA subunit, C-terminal domain"/>
    <property type="match status" value="1"/>
</dbReference>
<evidence type="ECO:0000256" key="6">
    <source>
        <dbReference type="RuleBase" id="RU000642"/>
    </source>
</evidence>
<dbReference type="CDD" id="cd14275">
    <property type="entry name" value="UBA_EF-Ts"/>
    <property type="match status" value="1"/>
</dbReference>
<keyword evidence="3 5" id="KW-0251">Elongation factor</keyword>
<evidence type="ECO:0000256" key="4">
    <source>
        <dbReference type="ARBA" id="ARBA00022917"/>
    </source>
</evidence>
<evidence type="ECO:0000256" key="1">
    <source>
        <dbReference type="ARBA" id="ARBA00005532"/>
    </source>
</evidence>
<evidence type="ECO:0000256" key="5">
    <source>
        <dbReference type="HAMAP-Rule" id="MF_00050"/>
    </source>
</evidence>
<comment type="function">
    <text evidence="5 6">Associates with the EF-Tu.GDP complex and induces the exchange of GDP to GTP. It remains bound to the aminoacyl-tRNA.EF-Tu.GTP complex up to the GTP hydrolysis stage on the ribosome.</text>
</comment>
<dbReference type="PROSITE" id="PS01127">
    <property type="entry name" value="EF_TS_2"/>
    <property type="match status" value="1"/>
</dbReference>
<gene>
    <name evidence="5 9" type="primary">tsf</name>
    <name evidence="9" type="ORF">V0U35_12690</name>
</gene>
<dbReference type="EMBL" id="JAZDRO010000006">
    <property type="protein sequence ID" value="MEE2567538.1"/>
    <property type="molecule type" value="Genomic_DNA"/>
</dbReference>
<keyword evidence="10" id="KW-1185">Reference proteome</keyword>
<organism evidence="9 10">
    <name type="scientific">Hyphobacterium marinum</name>
    <dbReference type="NCBI Taxonomy" id="3116574"/>
    <lineage>
        <taxon>Bacteria</taxon>
        <taxon>Pseudomonadati</taxon>
        <taxon>Pseudomonadota</taxon>
        <taxon>Alphaproteobacteria</taxon>
        <taxon>Maricaulales</taxon>
        <taxon>Maricaulaceae</taxon>
        <taxon>Hyphobacterium</taxon>
    </lineage>
</organism>
<accession>A0ABU7M181</accession>
<feature type="domain" description="Translation elongation factor EFTs/EF1B dimerisation" evidence="8">
    <location>
        <begin position="75"/>
        <end position="295"/>
    </location>
</feature>
<dbReference type="PANTHER" id="PTHR11741">
    <property type="entry name" value="ELONGATION FACTOR TS"/>
    <property type="match status" value="1"/>
</dbReference>
<dbReference type="PROSITE" id="PS01126">
    <property type="entry name" value="EF_TS_1"/>
    <property type="match status" value="1"/>
</dbReference>
<reference evidence="9 10" key="1">
    <citation type="submission" date="2024-01" db="EMBL/GenBank/DDBJ databases">
        <title>Hyphobacterium bacterium isolated from marine sediment.</title>
        <authorList>
            <person name="Zhao S."/>
        </authorList>
    </citation>
    <scope>NUCLEOTIDE SEQUENCE [LARGE SCALE GENOMIC DNA]</scope>
    <source>
        <strain evidence="9 10">Y60-23</strain>
    </source>
</reference>
<protein>
    <recommendedName>
        <fullName evidence="2 5">Elongation factor Ts</fullName>
        <shortName evidence="5">EF-Ts</shortName>
    </recommendedName>
</protein>
<dbReference type="Gene3D" id="1.10.286.20">
    <property type="match status" value="1"/>
</dbReference>
<proteinExistence type="inferred from homology"/>
<dbReference type="PANTHER" id="PTHR11741:SF0">
    <property type="entry name" value="ELONGATION FACTOR TS, MITOCHONDRIAL"/>
    <property type="match status" value="1"/>
</dbReference>
<dbReference type="Pfam" id="PF00889">
    <property type="entry name" value="EF_TS"/>
    <property type="match status" value="1"/>
</dbReference>
<dbReference type="HAMAP" id="MF_00050">
    <property type="entry name" value="EF_Ts"/>
    <property type="match status" value="1"/>
</dbReference>
<comment type="caution">
    <text evidence="9">The sequence shown here is derived from an EMBL/GenBank/DDBJ whole genome shotgun (WGS) entry which is preliminary data.</text>
</comment>
<dbReference type="InterPro" id="IPR014039">
    <property type="entry name" value="Transl_elong_EFTs/EF1B_dimer"/>
</dbReference>
<dbReference type="SUPFAM" id="SSF46934">
    <property type="entry name" value="UBA-like"/>
    <property type="match status" value="1"/>
</dbReference>
<sequence>MAEITAALVKELRDKTGAGMMDCKKALSETGGDLEAAVDWLRTKGLSKAAKKADRVASDGLVGVAVAESGNGMIGAAVEVNAETDFVARNELFMATVKEIAGLAIPARGDVAAIKTSKMASGETVDEALTNLIAKIGENMNLRRATTIEADPGVVATYVHNAAGEDLGKIGVLVGLKSDGDKAKLAEIGRKLAMHVAAGSPAVALSVDVSDLDPAEVDKERTVLSEQARESGKPEAIIEKMVEGRIRKFYEEVVLMKQVFVMDPDNTVEQFLKNAEGDVGAPITITGFARMALGEGVEKKSDDFAAEVAAMSGKG</sequence>
<feature type="region of interest" description="Involved in Mg(2+) ion dislocation from EF-Tu" evidence="5">
    <location>
        <begin position="84"/>
        <end position="87"/>
    </location>
</feature>
<dbReference type="Proteomes" id="UP001310692">
    <property type="component" value="Unassembled WGS sequence"/>
</dbReference>
<evidence type="ECO:0000256" key="3">
    <source>
        <dbReference type="ARBA" id="ARBA00022768"/>
    </source>
</evidence>
<keyword evidence="4 5" id="KW-0648">Protein biosynthesis</keyword>
<comment type="subcellular location">
    <subcellularLocation>
        <location evidence="5 7">Cytoplasm</location>
    </subcellularLocation>
</comment>
<evidence type="ECO:0000256" key="2">
    <source>
        <dbReference type="ARBA" id="ARBA00016956"/>
    </source>
</evidence>
<dbReference type="InterPro" id="IPR018101">
    <property type="entry name" value="Transl_elong_Ts_CS"/>
</dbReference>
<dbReference type="InterPro" id="IPR036402">
    <property type="entry name" value="EF-Ts_dimer_sf"/>
</dbReference>
<evidence type="ECO:0000313" key="10">
    <source>
        <dbReference type="Proteomes" id="UP001310692"/>
    </source>
</evidence>
<evidence type="ECO:0000313" key="9">
    <source>
        <dbReference type="EMBL" id="MEE2567538.1"/>
    </source>
</evidence>
<comment type="similarity">
    <text evidence="1 5 6">Belongs to the EF-Ts family.</text>
</comment>
<dbReference type="NCBIfam" id="TIGR00116">
    <property type="entry name" value="tsf"/>
    <property type="match status" value="1"/>
</dbReference>
<evidence type="ECO:0000256" key="7">
    <source>
        <dbReference type="RuleBase" id="RU000643"/>
    </source>
</evidence>
<keyword evidence="5" id="KW-0963">Cytoplasm</keyword>
<evidence type="ECO:0000259" key="8">
    <source>
        <dbReference type="Pfam" id="PF00889"/>
    </source>
</evidence>
<dbReference type="InterPro" id="IPR009060">
    <property type="entry name" value="UBA-like_sf"/>
</dbReference>